<keyword evidence="1" id="KW-0479">Metal-binding</keyword>
<dbReference type="PANTHER" id="PTHR31302">
    <property type="entry name" value="TRANSMEMBRANE PROTEIN WITH METALLOPHOSPHOESTERASE DOMAIN-RELATED"/>
    <property type="match status" value="1"/>
</dbReference>
<evidence type="ECO:0000256" key="2">
    <source>
        <dbReference type="ARBA" id="ARBA00022801"/>
    </source>
</evidence>
<dbReference type="PANTHER" id="PTHR31302:SF31">
    <property type="entry name" value="PHOSPHODIESTERASE YAEI"/>
    <property type="match status" value="1"/>
</dbReference>
<evidence type="ECO:0000256" key="1">
    <source>
        <dbReference type="ARBA" id="ARBA00022723"/>
    </source>
</evidence>
<name>A0ABT1ZKC4_9BURK</name>
<dbReference type="Gene3D" id="3.60.21.10">
    <property type="match status" value="1"/>
</dbReference>
<proteinExistence type="predicted"/>
<evidence type="ECO:0000313" key="5">
    <source>
        <dbReference type="Proteomes" id="UP001204151"/>
    </source>
</evidence>
<feature type="domain" description="Calcineurin-like phosphoesterase" evidence="3">
    <location>
        <begin position="57"/>
        <end position="175"/>
    </location>
</feature>
<dbReference type="Proteomes" id="UP001204151">
    <property type="component" value="Unassembled WGS sequence"/>
</dbReference>
<comment type="caution">
    <text evidence="4">The sequence shown here is derived from an EMBL/GenBank/DDBJ whole genome shotgun (WGS) entry which is preliminary data.</text>
</comment>
<dbReference type="InterPro" id="IPR029052">
    <property type="entry name" value="Metallo-depent_PP-like"/>
</dbReference>
<keyword evidence="2" id="KW-0378">Hydrolase</keyword>
<organism evidence="4 5">
    <name type="scientific">Massilia pinisoli</name>
    <dbReference type="NCBI Taxonomy" id="1772194"/>
    <lineage>
        <taxon>Bacteria</taxon>
        <taxon>Pseudomonadati</taxon>
        <taxon>Pseudomonadota</taxon>
        <taxon>Betaproteobacteria</taxon>
        <taxon>Burkholderiales</taxon>
        <taxon>Oxalobacteraceae</taxon>
        <taxon>Telluria group</taxon>
        <taxon>Massilia</taxon>
    </lineage>
</organism>
<dbReference type="RefSeq" id="WP_258815014.1">
    <property type="nucleotide sequence ID" value="NZ_JANUGW010000001.1"/>
</dbReference>
<dbReference type="Pfam" id="PF00149">
    <property type="entry name" value="Metallophos"/>
    <property type="match status" value="1"/>
</dbReference>
<keyword evidence="5" id="KW-1185">Reference proteome</keyword>
<dbReference type="EMBL" id="JANUGW010000001">
    <property type="protein sequence ID" value="MCS0580352.1"/>
    <property type="molecule type" value="Genomic_DNA"/>
</dbReference>
<dbReference type="SUPFAM" id="SSF56300">
    <property type="entry name" value="Metallo-dependent phosphatases"/>
    <property type="match status" value="1"/>
</dbReference>
<protein>
    <submittedName>
        <fullName evidence="4">Metallophosphoesterase</fullName>
    </submittedName>
</protein>
<reference evidence="4 5" key="1">
    <citation type="submission" date="2022-08" db="EMBL/GenBank/DDBJ databases">
        <title>Reclassification of Massilia species as members of the genera Telluria, Duganella, Pseudoduganella, Mokoshia gen. nov. and Zemynaea gen. nov. using orthogonal and non-orthogonal genome-based approaches.</title>
        <authorList>
            <person name="Bowman J.P."/>
        </authorList>
    </citation>
    <scope>NUCLEOTIDE SEQUENCE [LARGE SCALE GENOMIC DNA]</scope>
    <source>
        <strain evidence="4 5">JCM 31316</strain>
    </source>
</reference>
<sequence>MSKHHRPFRHLTERILNAVLSNGAVADLSYRLGGTGTVRVTRQVVDLGPERRPAQPLRIGFASDFHAGPTTPSVVYDDLLRCVREEAPDVLLLGGDYVSFCADNVAQLKPFLAGLRAPLGVYAVIGNHDIWNGRGVIEDALRATGVQVLVNRSVALPAPFGHVSVCGIDDPWLGRPSGPDAFAGAGDVRIYLMHSPDGLRHVGGERFDVGFAGHTHGGQIARPDGVPLFRPKGRFSRLYCYGRFDLPGHGPLLVSRGVGCSAIPLRVNADPELLICTLR</sequence>
<accession>A0ABT1ZKC4</accession>
<evidence type="ECO:0000313" key="4">
    <source>
        <dbReference type="EMBL" id="MCS0580352.1"/>
    </source>
</evidence>
<dbReference type="InterPro" id="IPR004843">
    <property type="entry name" value="Calcineurin-like_PHP"/>
</dbReference>
<gene>
    <name evidence="4" type="ORF">NX784_01975</name>
</gene>
<evidence type="ECO:0000259" key="3">
    <source>
        <dbReference type="Pfam" id="PF00149"/>
    </source>
</evidence>
<dbReference type="InterPro" id="IPR051158">
    <property type="entry name" value="Metallophosphoesterase_sf"/>
</dbReference>